<feature type="region of interest" description="Disordered" evidence="2">
    <location>
        <begin position="140"/>
        <end position="160"/>
    </location>
</feature>
<keyword evidence="5" id="KW-1185">Reference proteome</keyword>
<name>A0AAD8WIJ7_LOLMU</name>
<dbReference type="GO" id="GO:0009506">
    <property type="term" value="C:plasmodesma"/>
    <property type="evidence" value="ECO:0007669"/>
    <property type="project" value="UniProtKB-ARBA"/>
</dbReference>
<sequence length="366" mass="41095">MGKKCWPFRKTKNDHEASGSWSGKKPRVGRYVRIEFVRRLSEENWQERAGTPMPHEGRERRDEVRRRRAILPADLREDPAYALNSYNWISFGTWEFDARRRAGYLGDLDYFDREITTEEEENNDEDEDTDEDVDDEGDYAIEAERGDNDHETAGRRGIRRPSRRTLASCGGIYFTQHGNQPGQPLFPALPHLVINRPLLDPSTHLSLLGLLHTPQPWLASLVLVPSELESKMARGAQLVLFSLGLVLLCFTSGSTVRLADAQAQPAQSPASPAKAAARPPKTWCVAKPSADEKALQGNINYVCQNVSCSVIQPGGPCFNPNTLASHASIAMNLYYAYNGRHSWNCYFRDSGIIVQSDPSYGSCTFY</sequence>
<dbReference type="Gene3D" id="1.20.58.1040">
    <property type="match status" value="1"/>
</dbReference>
<evidence type="ECO:0000256" key="1">
    <source>
        <dbReference type="ARBA" id="ARBA00022729"/>
    </source>
</evidence>
<dbReference type="InterPro" id="IPR012946">
    <property type="entry name" value="X8"/>
</dbReference>
<dbReference type="EMBL" id="JAUUTY010000003">
    <property type="protein sequence ID" value="KAK1663729.1"/>
    <property type="molecule type" value="Genomic_DNA"/>
</dbReference>
<evidence type="ECO:0000256" key="2">
    <source>
        <dbReference type="SAM" id="MobiDB-lite"/>
    </source>
</evidence>
<comment type="caution">
    <text evidence="4">The sequence shown here is derived from an EMBL/GenBank/DDBJ whole genome shotgun (WGS) entry which is preliminary data.</text>
</comment>
<reference evidence="4" key="1">
    <citation type="submission" date="2023-07" db="EMBL/GenBank/DDBJ databases">
        <title>A chromosome-level genome assembly of Lolium multiflorum.</title>
        <authorList>
            <person name="Chen Y."/>
            <person name="Copetti D."/>
            <person name="Kolliker R."/>
            <person name="Studer B."/>
        </authorList>
    </citation>
    <scope>NUCLEOTIDE SEQUENCE</scope>
    <source>
        <strain evidence="4">02402/16</strain>
        <tissue evidence="4">Leaf</tissue>
    </source>
</reference>
<dbReference type="AlphaFoldDB" id="A0AAD8WIJ7"/>
<accession>A0AAD8WIJ7</accession>
<dbReference type="PANTHER" id="PTHR31044">
    <property type="entry name" value="BETA-1,3 GLUCANASE"/>
    <property type="match status" value="1"/>
</dbReference>
<organism evidence="4 5">
    <name type="scientific">Lolium multiflorum</name>
    <name type="common">Italian ryegrass</name>
    <name type="synonym">Lolium perenne subsp. multiflorum</name>
    <dbReference type="NCBI Taxonomy" id="4521"/>
    <lineage>
        <taxon>Eukaryota</taxon>
        <taxon>Viridiplantae</taxon>
        <taxon>Streptophyta</taxon>
        <taxon>Embryophyta</taxon>
        <taxon>Tracheophyta</taxon>
        <taxon>Spermatophyta</taxon>
        <taxon>Magnoliopsida</taxon>
        <taxon>Liliopsida</taxon>
        <taxon>Poales</taxon>
        <taxon>Poaceae</taxon>
        <taxon>BOP clade</taxon>
        <taxon>Pooideae</taxon>
        <taxon>Poodae</taxon>
        <taxon>Poeae</taxon>
        <taxon>Poeae Chloroplast Group 2 (Poeae type)</taxon>
        <taxon>Loliodinae</taxon>
        <taxon>Loliinae</taxon>
        <taxon>Lolium</taxon>
    </lineage>
</organism>
<feature type="region of interest" description="Disordered" evidence="2">
    <location>
        <begin position="115"/>
        <end position="134"/>
    </location>
</feature>
<protein>
    <recommendedName>
        <fullName evidence="3">X8 domain-containing protein</fullName>
    </recommendedName>
</protein>
<dbReference type="Pfam" id="PF07983">
    <property type="entry name" value="X8"/>
    <property type="match status" value="1"/>
</dbReference>
<gene>
    <name evidence="4" type="ORF">QYE76_051888</name>
</gene>
<proteinExistence type="predicted"/>
<feature type="compositionally biased region" description="Acidic residues" evidence="2">
    <location>
        <begin position="117"/>
        <end position="134"/>
    </location>
</feature>
<feature type="compositionally biased region" description="Basic and acidic residues" evidence="2">
    <location>
        <begin position="142"/>
        <end position="154"/>
    </location>
</feature>
<evidence type="ECO:0000313" key="4">
    <source>
        <dbReference type="EMBL" id="KAK1663729.1"/>
    </source>
</evidence>
<evidence type="ECO:0000259" key="3">
    <source>
        <dbReference type="SMART" id="SM00768"/>
    </source>
</evidence>
<keyword evidence="1" id="KW-0732">Signal</keyword>
<dbReference type="Proteomes" id="UP001231189">
    <property type="component" value="Unassembled WGS sequence"/>
</dbReference>
<evidence type="ECO:0000313" key="5">
    <source>
        <dbReference type="Proteomes" id="UP001231189"/>
    </source>
</evidence>
<feature type="region of interest" description="Disordered" evidence="2">
    <location>
        <begin position="1"/>
        <end position="25"/>
    </location>
</feature>
<feature type="compositionally biased region" description="Basic residues" evidence="2">
    <location>
        <begin position="1"/>
        <end position="10"/>
    </location>
</feature>
<feature type="domain" description="X8" evidence="3">
    <location>
        <begin position="282"/>
        <end position="365"/>
    </location>
</feature>
<dbReference type="InterPro" id="IPR044788">
    <property type="entry name" value="X8_dom_prot"/>
</dbReference>
<dbReference type="SMART" id="SM00768">
    <property type="entry name" value="X8"/>
    <property type="match status" value="1"/>
</dbReference>
<dbReference type="PANTHER" id="PTHR31044:SF57">
    <property type="entry name" value="CARBOHYDRATE-BINDING X8 DOMAIN SUPERFAMILY PROTEIN"/>
    <property type="match status" value="1"/>
</dbReference>